<proteinExistence type="predicted"/>
<dbReference type="OrthoDB" id="6636794at2"/>
<protein>
    <submittedName>
        <fullName evidence="1">Uncharacterized protein</fullName>
    </submittedName>
</protein>
<name>A0A1H9HV64_9GAMM</name>
<gene>
    <name evidence="1" type="ORF">SAMN05216522_10581</name>
</gene>
<dbReference type="AlphaFoldDB" id="A0A1H9HV64"/>
<evidence type="ECO:0000313" key="1">
    <source>
        <dbReference type="EMBL" id="SEQ66226.1"/>
    </source>
</evidence>
<evidence type="ECO:0000313" key="2">
    <source>
        <dbReference type="Proteomes" id="UP000242515"/>
    </source>
</evidence>
<sequence>MTKIAFLTPFFEVDIVDVQIVELYSYRLYNEQEEERLLALSTLIVNNALIKLYDPPQSS</sequence>
<accession>A0A1H9HV64</accession>
<dbReference type="EMBL" id="FOGC01000005">
    <property type="protein sequence ID" value="SEQ66226.1"/>
    <property type="molecule type" value="Genomic_DNA"/>
</dbReference>
<reference evidence="2" key="1">
    <citation type="submission" date="2016-10" db="EMBL/GenBank/DDBJ databases">
        <authorList>
            <person name="Varghese N."/>
            <person name="Submissions S."/>
        </authorList>
    </citation>
    <scope>NUCLEOTIDE SEQUENCE [LARGE SCALE GENOMIC DNA]</scope>
    <source>
        <strain evidence="2">8N4</strain>
    </source>
</reference>
<dbReference type="RefSeq" id="WP_092675007.1">
    <property type="nucleotide sequence ID" value="NZ_FOGC01000005.1"/>
</dbReference>
<organism evidence="1 2">
    <name type="scientific">Rosenbergiella nectarea</name>
    <dbReference type="NCBI Taxonomy" id="988801"/>
    <lineage>
        <taxon>Bacteria</taxon>
        <taxon>Pseudomonadati</taxon>
        <taxon>Pseudomonadota</taxon>
        <taxon>Gammaproteobacteria</taxon>
        <taxon>Enterobacterales</taxon>
        <taxon>Erwiniaceae</taxon>
        <taxon>Rosenbergiella</taxon>
    </lineage>
</organism>
<keyword evidence="2" id="KW-1185">Reference proteome</keyword>
<dbReference type="Proteomes" id="UP000242515">
    <property type="component" value="Unassembled WGS sequence"/>
</dbReference>